<evidence type="ECO:0000259" key="2">
    <source>
        <dbReference type="Pfam" id="PF14330"/>
    </source>
</evidence>
<feature type="domain" description="Acyclic terpene utilisation N-terminal" evidence="1">
    <location>
        <begin position="72"/>
        <end position="223"/>
    </location>
</feature>
<evidence type="ECO:0000259" key="1">
    <source>
        <dbReference type="Pfam" id="PF07287"/>
    </source>
</evidence>
<dbReference type="InParanoid" id="A0A316YFT7"/>
<protein>
    <recommendedName>
        <fullName evidence="5">DUF1446-domain-containing protein</fullName>
    </recommendedName>
</protein>
<evidence type="ECO:0000313" key="4">
    <source>
        <dbReference type="Proteomes" id="UP000245768"/>
    </source>
</evidence>
<dbReference type="EMBL" id="KZ819639">
    <property type="protein sequence ID" value="PWN87991.1"/>
    <property type="molecule type" value="Genomic_DNA"/>
</dbReference>
<proteinExistence type="predicted"/>
<dbReference type="OrthoDB" id="5863171at2759"/>
<feature type="domain" description="DUF4387" evidence="2">
    <location>
        <begin position="513"/>
        <end position="609"/>
    </location>
</feature>
<evidence type="ECO:0008006" key="5">
    <source>
        <dbReference type="Google" id="ProtNLM"/>
    </source>
</evidence>
<dbReference type="GeneID" id="37044591"/>
<dbReference type="InterPro" id="IPR010839">
    <property type="entry name" value="AtuA_N"/>
</dbReference>
<dbReference type="RefSeq" id="XP_025375189.1">
    <property type="nucleotide sequence ID" value="XM_025522675.1"/>
</dbReference>
<organism evidence="3 4">
    <name type="scientific">Acaromyces ingoldii</name>
    <dbReference type="NCBI Taxonomy" id="215250"/>
    <lineage>
        <taxon>Eukaryota</taxon>
        <taxon>Fungi</taxon>
        <taxon>Dikarya</taxon>
        <taxon>Basidiomycota</taxon>
        <taxon>Ustilaginomycotina</taxon>
        <taxon>Exobasidiomycetes</taxon>
        <taxon>Exobasidiales</taxon>
        <taxon>Cryptobasidiaceae</taxon>
        <taxon>Acaromyces</taxon>
    </lineage>
</organism>
<dbReference type="Pfam" id="PF07287">
    <property type="entry name" value="AtuA"/>
    <property type="match status" value="1"/>
</dbReference>
<sequence>MTPTAADTGRSGPEVRILTPNAMLGYGYRLQDFWRGVHQHRPHAIILDSGSTDGGPYKLGLGNLTCARSSYERDLRPMLAAAYHHGIKILIGSAGGSGSNRHVDAISSVIEDICQKEGYSFKLAAIYANVDGAVVKDKIRAGKVQPCGPVEMLEEAEVDRATAIVAQMGAEPYMATLRDADPDIIIGGRSYDPAPFAAFSIFHGVEPATAWHCGKIMECGGMCAVPKGRTMLATLHRDSFDLLPMSLEERCTKLSVAAHTLYEKTRPDLLPGPGGRLHLAGATYEELGDGRSVRVRGASFERNEYTVKLEGAEMLGYRTTFIGGVRDPILVDQIDDFLRSVHDYTADLFPDLKAGTEECQLIWHVYGKNAVMGSLETQHLGQRGNAHELGVMGEVVAPTQELADAIASSARTSCLHMPYENQLATTGNFASPLTPLEQPLGPVFKFSIYHLMSIDDPYQWPTQVRTIGAPGLTKDPLSTAAGLVSTKGGSHLRPSGAVATTVITVDTSKTVALRHLAKVVRSKNSGPFEITLDVMFTDVGHYARVKEAGVLNMEMVMRLYSVARHDVIWEGWFEPALAWKCTIKRPWRQGSVGERDTLGTAQHAPLLDIQVPARA</sequence>
<dbReference type="Proteomes" id="UP000245768">
    <property type="component" value="Unassembled WGS sequence"/>
</dbReference>
<accession>A0A316YFT7</accession>
<dbReference type="InterPro" id="IPR025496">
    <property type="entry name" value="DUF4387"/>
</dbReference>
<dbReference type="AlphaFoldDB" id="A0A316YFT7"/>
<dbReference type="Pfam" id="PF14330">
    <property type="entry name" value="DUF4387"/>
    <property type="match status" value="1"/>
</dbReference>
<name>A0A316YFT7_9BASI</name>
<reference evidence="3 4" key="1">
    <citation type="journal article" date="2018" name="Mol. Biol. Evol.">
        <title>Broad Genomic Sampling Reveals a Smut Pathogenic Ancestry of the Fungal Clade Ustilaginomycotina.</title>
        <authorList>
            <person name="Kijpornyongpan T."/>
            <person name="Mondo S.J."/>
            <person name="Barry K."/>
            <person name="Sandor L."/>
            <person name="Lee J."/>
            <person name="Lipzen A."/>
            <person name="Pangilinan J."/>
            <person name="LaButti K."/>
            <person name="Hainaut M."/>
            <person name="Henrissat B."/>
            <person name="Grigoriev I.V."/>
            <person name="Spatafora J.W."/>
            <person name="Aime M.C."/>
        </authorList>
    </citation>
    <scope>NUCLEOTIDE SEQUENCE [LARGE SCALE GENOMIC DNA]</scope>
    <source>
        <strain evidence="3 4">MCA 4198</strain>
    </source>
</reference>
<dbReference type="STRING" id="215250.A0A316YFT7"/>
<gene>
    <name evidence="3" type="ORF">FA10DRAFT_269243</name>
</gene>
<keyword evidence="4" id="KW-1185">Reference proteome</keyword>
<evidence type="ECO:0000313" key="3">
    <source>
        <dbReference type="EMBL" id="PWN87991.1"/>
    </source>
</evidence>